<dbReference type="SUPFAM" id="SSF47565">
    <property type="entry name" value="Insect pheromone/odorant-binding proteins"/>
    <property type="match status" value="1"/>
</dbReference>
<organism evidence="3 4">
    <name type="scientific">Periplaneta americana</name>
    <name type="common">American cockroach</name>
    <name type="synonym">Blatta americana</name>
    <dbReference type="NCBI Taxonomy" id="6978"/>
    <lineage>
        <taxon>Eukaryota</taxon>
        <taxon>Metazoa</taxon>
        <taxon>Ecdysozoa</taxon>
        <taxon>Arthropoda</taxon>
        <taxon>Hexapoda</taxon>
        <taxon>Insecta</taxon>
        <taxon>Pterygota</taxon>
        <taxon>Neoptera</taxon>
        <taxon>Polyneoptera</taxon>
        <taxon>Dictyoptera</taxon>
        <taxon>Blattodea</taxon>
        <taxon>Blattoidea</taxon>
        <taxon>Blattidae</taxon>
        <taxon>Blattinae</taxon>
        <taxon>Periplaneta</taxon>
    </lineage>
</organism>
<evidence type="ECO:0000256" key="2">
    <source>
        <dbReference type="SAM" id="SignalP"/>
    </source>
</evidence>
<evidence type="ECO:0000313" key="3">
    <source>
        <dbReference type="EMBL" id="KAJ4429458.1"/>
    </source>
</evidence>
<gene>
    <name evidence="3" type="ORF">ANN_21627</name>
</gene>
<sequence length="313" mass="35692">MRHSVVLWLLAAACVQALPHDNAVPVVPDLAAALEDCSNPPHLALLKVSRDSSGDYDDYDTERRSSKRRSDDDDDDDGDSNGDRMNSTRVTRSKGKNTSGYQSEESDIRDRLPSNGYSGANNRMSNSRSNTNRSSSLNHVVERQRRATYNTGNDSVSAKFLILKNYEFLDQVSREEFRKFLIIFKRKVKKEARKIVYYSLTLDDSSDITDTAKLEIFVRGIDQDVTTVRKQCFVQCVLSRIKVVDDRGFPSEATLVEFLEDSLKDERRRIASVRKTRDCFQHMRSDVEEDNCEYSKKLADCLGLIFTKSEVVQ</sequence>
<keyword evidence="4" id="KW-1185">Reference proteome</keyword>
<feature type="compositionally biased region" description="Low complexity" evidence="1">
    <location>
        <begin position="121"/>
        <end position="138"/>
    </location>
</feature>
<feature type="chain" id="PRO_5046104622" evidence="2">
    <location>
        <begin position="18"/>
        <end position="313"/>
    </location>
</feature>
<dbReference type="InterPro" id="IPR006170">
    <property type="entry name" value="PBP/GOBP"/>
</dbReference>
<dbReference type="Gene3D" id="1.10.238.20">
    <property type="entry name" value="Pheromone/general odorant binding protein domain"/>
    <property type="match status" value="1"/>
</dbReference>
<comment type="caution">
    <text evidence="3">The sequence shown here is derived from an EMBL/GenBank/DDBJ whole genome shotgun (WGS) entry which is preliminary data.</text>
</comment>
<proteinExistence type="predicted"/>
<dbReference type="Pfam" id="PF01395">
    <property type="entry name" value="PBP_GOBP"/>
    <property type="match status" value="1"/>
</dbReference>
<feature type="compositionally biased region" description="Basic and acidic residues" evidence="1">
    <location>
        <begin position="61"/>
        <end position="71"/>
    </location>
</feature>
<accession>A0ABQ8S6B8</accession>
<reference evidence="3 4" key="1">
    <citation type="journal article" date="2022" name="Allergy">
        <title>Genome assembly and annotation of Periplaneta americana reveal a comprehensive cockroach allergen profile.</title>
        <authorList>
            <person name="Wang L."/>
            <person name="Xiong Q."/>
            <person name="Saelim N."/>
            <person name="Wang L."/>
            <person name="Nong W."/>
            <person name="Wan A.T."/>
            <person name="Shi M."/>
            <person name="Liu X."/>
            <person name="Cao Q."/>
            <person name="Hui J.H.L."/>
            <person name="Sookrung N."/>
            <person name="Leung T.F."/>
            <person name="Tungtrongchitr A."/>
            <person name="Tsui S.K.W."/>
        </authorList>
    </citation>
    <scope>NUCLEOTIDE SEQUENCE [LARGE SCALE GENOMIC DNA]</scope>
    <source>
        <strain evidence="3">PWHHKU_190912</strain>
    </source>
</reference>
<dbReference type="Proteomes" id="UP001148838">
    <property type="component" value="Unassembled WGS sequence"/>
</dbReference>
<keyword evidence="2" id="KW-0732">Signal</keyword>
<feature type="region of interest" description="Disordered" evidence="1">
    <location>
        <begin position="48"/>
        <end position="148"/>
    </location>
</feature>
<evidence type="ECO:0000313" key="4">
    <source>
        <dbReference type="Proteomes" id="UP001148838"/>
    </source>
</evidence>
<protein>
    <submittedName>
        <fullName evidence="3">Uncharacterized protein</fullName>
    </submittedName>
</protein>
<dbReference type="EMBL" id="JAJSOF020000033">
    <property type="protein sequence ID" value="KAJ4429458.1"/>
    <property type="molecule type" value="Genomic_DNA"/>
</dbReference>
<dbReference type="InterPro" id="IPR036728">
    <property type="entry name" value="PBP_GOBP_sf"/>
</dbReference>
<evidence type="ECO:0000256" key="1">
    <source>
        <dbReference type="SAM" id="MobiDB-lite"/>
    </source>
</evidence>
<feature type="signal peptide" evidence="2">
    <location>
        <begin position="1"/>
        <end position="17"/>
    </location>
</feature>
<name>A0ABQ8S6B8_PERAM</name>